<dbReference type="SUPFAM" id="SSF47413">
    <property type="entry name" value="lambda repressor-like DNA-binding domains"/>
    <property type="match status" value="1"/>
</dbReference>
<accession>A0ABT0R089</accession>
<sequence>MAVSLTRWNASDYLETPEDMLAYLDEAARTGEPALLQAALGDVARARGMSEVARSAGVGRESLYKSLSADGNPSFQTVARVVAALGGQISVTPRSDVASARGHLGP</sequence>
<keyword evidence="2" id="KW-1185">Reference proteome</keyword>
<dbReference type="PANTHER" id="PTHR40275:SF1">
    <property type="entry name" value="SSL7038 PROTEIN"/>
    <property type="match status" value="1"/>
</dbReference>
<proteinExistence type="predicted"/>
<dbReference type="NCBIfam" id="TIGR02684">
    <property type="entry name" value="dnstrm_HI1420"/>
    <property type="match status" value="1"/>
</dbReference>
<dbReference type="PANTHER" id="PTHR40275">
    <property type="entry name" value="SSL7038 PROTEIN"/>
    <property type="match status" value="1"/>
</dbReference>
<dbReference type="InterPro" id="IPR010982">
    <property type="entry name" value="Lambda_DNA-bd_dom_sf"/>
</dbReference>
<dbReference type="Pfam" id="PF21716">
    <property type="entry name" value="dnstrm_HI1420"/>
    <property type="match status" value="1"/>
</dbReference>
<reference evidence="1" key="1">
    <citation type="submission" date="2022-02" db="EMBL/GenBank/DDBJ databases">
        <authorList>
            <person name="Lee M."/>
            <person name="Kim S.-J."/>
            <person name="Jung M.-Y."/>
        </authorList>
    </citation>
    <scope>NUCLEOTIDE SEQUENCE</scope>
    <source>
        <strain evidence="1">JHP9</strain>
    </source>
</reference>
<dbReference type="InterPro" id="IPR014057">
    <property type="entry name" value="HI1420"/>
</dbReference>
<dbReference type="Proteomes" id="UP001203761">
    <property type="component" value="Unassembled WGS sequence"/>
</dbReference>
<comment type="caution">
    <text evidence="1">The sequence shown here is derived from an EMBL/GenBank/DDBJ whole genome shotgun (WGS) entry which is preliminary data.</text>
</comment>
<dbReference type="EMBL" id="JAKNCJ010000002">
    <property type="protein sequence ID" value="MCL6423174.1"/>
    <property type="molecule type" value="Genomic_DNA"/>
</dbReference>
<gene>
    <name evidence="1" type="ORF">Bequi_07220</name>
</gene>
<evidence type="ECO:0000313" key="2">
    <source>
        <dbReference type="Proteomes" id="UP001203761"/>
    </source>
</evidence>
<protein>
    <submittedName>
        <fullName evidence="1">Addiction module antidote protein</fullName>
    </submittedName>
</protein>
<organism evidence="1 2">
    <name type="scientific">Brachybacterium equifaecis</name>
    <dbReference type="NCBI Taxonomy" id="2910770"/>
    <lineage>
        <taxon>Bacteria</taxon>
        <taxon>Bacillati</taxon>
        <taxon>Actinomycetota</taxon>
        <taxon>Actinomycetes</taxon>
        <taxon>Micrococcales</taxon>
        <taxon>Dermabacteraceae</taxon>
        <taxon>Brachybacterium</taxon>
    </lineage>
</organism>
<evidence type="ECO:0000313" key="1">
    <source>
        <dbReference type="EMBL" id="MCL6423174.1"/>
    </source>
</evidence>
<dbReference type="Gene3D" id="1.10.260.40">
    <property type="entry name" value="lambda repressor-like DNA-binding domains"/>
    <property type="match status" value="1"/>
</dbReference>
<name>A0ABT0R089_9MICO</name>
<dbReference type="RefSeq" id="WP_249737263.1">
    <property type="nucleotide sequence ID" value="NZ_JAKNCJ010000002.1"/>
</dbReference>